<reference evidence="2 3" key="1">
    <citation type="submission" date="2017-12" db="EMBL/GenBank/DDBJ databases">
        <title>Comparative genomics of Botrytis spp.</title>
        <authorList>
            <person name="Valero-Jimenez C.A."/>
            <person name="Tapia P."/>
            <person name="Veloso J."/>
            <person name="Silva-Moreno E."/>
            <person name="Staats M."/>
            <person name="Valdes J.H."/>
            <person name="Van Kan J.A.L."/>
        </authorList>
    </citation>
    <scope>NUCLEOTIDE SEQUENCE [LARGE SCALE GENOMIC DNA]</scope>
    <source>
        <strain evidence="2 3">Be9601</strain>
    </source>
</reference>
<dbReference type="AlphaFoldDB" id="A0A4Z1JUY5"/>
<name>A0A4Z1JUY5_9HELO</name>
<organism evidence="2 3">
    <name type="scientific">Botrytis elliptica</name>
    <dbReference type="NCBI Taxonomy" id="278938"/>
    <lineage>
        <taxon>Eukaryota</taxon>
        <taxon>Fungi</taxon>
        <taxon>Dikarya</taxon>
        <taxon>Ascomycota</taxon>
        <taxon>Pezizomycotina</taxon>
        <taxon>Leotiomycetes</taxon>
        <taxon>Helotiales</taxon>
        <taxon>Sclerotiniaceae</taxon>
        <taxon>Botrytis</taxon>
    </lineage>
</organism>
<feature type="compositionally biased region" description="Polar residues" evidence="1">
    <location>
        <begin position="36"/>
        <end position="48"/>
    </location>
</feature>
<feature type="compositionally biased region" description="Polar residues" evidence="1">
    <location>
        <begin position="102"/>
        <end position="135"/>
    </location>
</feature>
<dbReference type="Proteomes" id="UP000297229">
    <property type="component" value="Unassembled WGS sequence"/>
</dbReference>
<sequence length="347" mass="40200">MNTPSRFKRFLSPPIRWSKVDIESQQSQQSIIHSFQDPSPQMHHNTNYPKDRHFSQHDSIESRDSPSSYAVQDHDIQNPSTQSFTPNSRQTLTGTPIRRSRSTSNPELQFSIPGSFTQEENNPRSQSGNRNPYFNNFMRQRRREDGEIDLEGQYPSIQTPRNHLQYDLGNSFGDRHRRINDTRDQNSIPHFKHRVNESQSPNPTIQDAHQNTNPESTSASTQRSRRENRSENGSFQAKPLSNPRDYTIDDIESQRFRPPKSPAIPIDLDFSGVIQTLRRPIDYFGANKEETKEMWQCVPNEDLEEGMLGCYAWNHEDRDVCVSCRRARAREARSRLVSLKRALGFAG</sequence>
<dbReference type="EMBL" id="PQXM01000239">
    <property type="protein sequence ID" value="TGO75012.1"/>
    <property type="molecule type" value="Genomic_DNA"/>
</dbReference>
<feature type="region of interest" description="Disordered" evidence="1">
    <location>
        <begin position="153"/>
        <end position="246"/>
    </location>
</feature>
<feature type="region of interest" description="Disordered" evidence="1">
    <location>
        <begin position="19"/>
        <end position="135"/>
    </location>
</feature>
<accession>A0A4Z1JUY5</accession>
<proteinExistence type="predicted"/>
<feature type="compositionally biased region" description="Polar residues" evidence="1">
    <location>
        <begin position="197"/>
        <end position="222"/>
    </location>
</feature>
<keyword evidence="3" id="KW-1185">Reference proteome</keyword>
<feature type="compositionally biased region" description="Polar residues" evidence="1">
    <location>
        <begin position="77"/>
        <end position="94"/>
    </location>
</feature>
<feature type="compositionally biased region" description="Low complexity" evidence="1">
    <location>
        <begin position="24"/>
        <end position="34"/>
    </location>
</feature>
<evidence type="ECO:0000256" key="1">
    <source>
        <dbReference type="SAM" id="MobiDB-lite"/>
    </source>
</evidence>
<comment type="caution">
    <text evidence="2">The sequence shown here is derived from an EMBL/GenBank/DDBJ whole genome shotgun (WGS) entry which is preliminary data.</text>
</comment>
<feature type="compositionally biased region" description="Basic and acidic residues" evidence="1">
    <location>
        <begin position="49"/>
        <end position="64"/>
    </location>
</feature>
<evidence type="ECO:0000313" key="2">
    <source>
        <dbReference type="EMBL" id="TGO75012.1"/>
    </source>
</evidence>
<protein>
    <submittedName>
        <fullName evidence="2">Uncharacterized protein</fullName>
    </submittedName>
</protein>
<evidence type="ECO:0000313" key="3">
    <source>
        <dbReference type="Proteomes" id="UP000297229"/>
    </source>
</evidence>
<gene>
    <name evidence="2" type="ORF">BELL_0240g00050</name>
</gene>
<dbReference type="OrthoDB" id="3551066at2759"/>